<evidence type="ECO:0000256" key="1">
    <source>
        <dbReference type="SAM" id="Phobius"/>
    </source>
</evidence>
<sequence length="1202" mass="137824">MLRTLCILVSQTINDELIQFYSLTLLTENLVSEETFLATILASKDQVINMTASSFQASLSVLRAFIQGNGLLNRLGSNYRLMNVFLARNAPFMRANVNMFPSPDKCKCDVSSYCKANTGIYSLLPTNSPGSAHIDYPYMQRFSSYDVRNLFNVSGIYVGCVILDAVLQSDLSCLYNSSCLSQLNNYLNNSLYPFNATPLNSVSYSSLPTVNDLIENLMVDEWIFNSSYQSYFSQCNSSICTYTYTKQFDVLFMITTVIGSIGGIVTILMLVTLPLVTFIRRFVYRRRQQQPMIQTEIDRETPGSLRQNFQATLLKTKDFVISFNLFKDPYKQSAHDLNNQRITTRVFIILMIITLSLLILYTSLTIVTETVTVRQPTTDVYTVLQTKYSQTLVCPCTQITIDYEKFISFHPTFHQICSSDFITTQWINFFLTDVQILATDIRNVAPLYYRTLSAFCNLSVDTINNALLIFNFTKYVTKNVQQINLFQSQTQQIVNLFKKSTANSYLQAFSVYREMFSGNALFSGLLTSYRFSLVGNSSNDEIIDPYIFDHYYDNGTFSYSCSCKTDPSTCGIPGRFANLSGNHAAITGYMSGFWYGCYTVEALFQSTFICYFNQSCLDQIYKVISSVSLYPFNATAMIYNSSNTQYQNTTKIQQIVEHLMIEQWNDQISFTSYYQQCNPQFCVYTYNKQGDLTYIFTTIIGLIGGLTTIFRIIIPPIVKFIRRNKRPQLTETEVEEYENATSSIRKYSQMLTNFIKTLNLFKDPNERSIEQIQHQRIYTRIFIILLSFSLVIILIYVSVENITQIVTVKNPSIDQFNQLYQRYSDNLQCPCKTLSIQYQNFIQFNPQFHSVCTSDLVTSRTWLNIDYPRSEFTSRNTLKFHAKIDDFRHISSPLFELLNSSCQLSSQTVNITLLTFNSTTFTTSNLISREQFSAQTSQIIVQFIENTAHSFLSNFWFVNNMTAANMLVSALLSDSALTVYPQYYYDGNYDYNGYVYEYTYEYIFDRRDQIYNSSVTGSNCDCQENSFCVQQAVVYDLNGTTAIFHIPGIYVGCYLIEGLLQSDLQCFYDDLCLQKLIDSLNISTDTSPLSNSTSKYKVTTNLLEILSNLMIEQWNNESSYENYFNECQPNECSITYVNRGNIIYIITTMTGLIGGLTKFYLFITPLVVALILFVISQFKQKNLVNNRIAALDTMARKPSAHT</sequence>
<keyword evidence="1" id="KW-1133">Transmembrane helix</keyword>
<dbReference type="EMBL" id="CAJOAY010002381">
    <property type="protein sequence ID" value="CAF3947830.1"/>
    <property type="molecule type" value="Genomic_DNA"/>
</dbReference>
<feature type="transmembrane region" description="Helical" evidence="1">
    <location>
        <begin position="346"/>
        <end position="367"/>
    </location>
</feature>
<keyword evidence="1" id="KW-0472">Membrane</keyword>
<feature type="transmembrane region" description="Helical" evidence="1">
    <location>
        <begin position="1159"/>
        <end position="1178"/>
    </location>
</feature>
<dbReference type="AlphaFoldDB" id="A0A819KEQ0"/>
<gene>
    <name evidence="2" type="ORF">OKA104_LOCUS26773</name>
</gene>
<proteinExistence type="predicted"/>
<evidence type="ECO:0000313" key="3">
    <source>
        <dbReference type="Proteomes" id="UP000663881"/>
    </source>
</evidence>
<protein>
    <submittedName>
        <fullName evidence="2">Uncharacterized protein</fullName>
    </submittedName>
</protein>
<comment type="caution">
    <text evidence="2">The sequence shown here is derived from an EMBL/GenBank/DDBJ whole genome shotgun (WGS) entry which is preliminary data.</text>
</comment>
<organism evidence="2 3">
    <name type="scientific">Adineta steineri</name>
    <dbReference type="NCBI Taxonomy" id="433720"/>
    <lineage>
        <taxon>Eukaryota</taxon>
        <taxon>Metazoa</taxon>
        <taxon>Spiralia</taxon>
        <taxon>Gnathifera</taxon>
        <taxon>Rotifera</taxon>
        <taxon>Eurotatoria</taxon>
        <taxon>Bdelloidea</taxon>
        <taxon>Adinetida</taxon>
        <taxon>Adinetidae</taxon>
        <taxon>Adineta</taxon>
    </lineage>
</organism>
<name>A0A819KEQ0_9BILA</name>
<feature type="transmembrane region" description="Helical" evidence="1">
    <location>
        <begin position="250"/>
        <end position="279"/>
    </location>
</feature>
<reference evidence="2" key="1">
    <citation type="submission" date="2021-02" db="EMBL/GenBank/DDBJ databases">
        <authorList>
            <person name="Nowell W R."/>
        </authorList>
    </citation>
    <scope>NUCLEOTIDE SEQUENCE</scope>
</reference>
<feature type="transmembrane region" description="Helical" evidence="1">
    <location>
        <begin position="692"/>
        <end position="714"/>
    </location>
</feature>
<feature type="transmembrane region" description="Helical" evidence="1">
    <location>
        <begin position="777"/>
        <end position="799"/>
    </location>
</feature>
<keyword evidence="1" id="KW-0812">Transmembrane</keyword>
<dbReference type="Proteomes" id="UP000663881">
    <property type="component" value="Unassembled WGS sequence"/>
</dbReference>
<accession>A0A819KEQ0</accession>
<evidence type="ECO:0000313" key="2">
    <source>
        <dbReference type="EMBL" id="CAF3947830.1"/>
    </source>
</evidence>